<protein>
    <recommendedName>
        <fullName evidence="12">tRNA-dihydrouridine synthase</fullName>
        <ecNumber evidence="12">1.3.1.-</ecNumber>
    </recommendedName>
</protein>
<evidence type="ECO:0000256" key="2">
    <source>
        <dbReference type="ARBA" id="ARBA00002790"/>
    </source>
</evidence>
<dbReference type="Gene3D" id="3.20.20.70">
    <property type="entry name" value="Aldolase class I"/>
    <property type="match status" value="1"/>
</dbReference>
<evidence type="ECO:0000256" key="8">
    <source>
        <dbReference type="ARBA" id="ARBA00022884"/>
    </source>
</evidence>
<feature type="binding site" evidence="14">
    <location>
        <position position="81"/>
    </location>
    <ligand>
        <name>FMN</name>
        <dbReference type="ChEBI" id="CHEBI:58210"/>
    </ligand>
</feature>
<keyword evidence="7" id="KW-0521">NADP</keyword>
<evidence type="ECO:0000256" key="6">
    <source>
        <dbReference type="ARBA" id="ARBA00022694"/>
    </source>
</evidence>
<dbReference type="Pfam" id="PF01207">
    <property type="entry name" value="Dus"/>
    <property type="match status" value="1"/>
</dbReference>
<gene>
    <name evidence="16" type="primary">dus</name>
    <name evidence="16" type="ORF">GCM10010989_21730</name>
</gene>
<feature type="binding site" evidence="14">
    <location>
        <begin position="235"/>
        <end position="236"/>
    </location>
    <ligand>
        <name>FMN</name>
        <dbReference type="ChEBI" id="CHEBI:58210"/>
    </ligand>
</feature>
<evidence type="ECO:0000313" key="16">
    <source>
        <dbReference type="EMBL" id="GGD47112.1"/>
    </source>
</evidence>
<dbReference type="GO" id="GO:0017150">
    <property type="term" value="F:tRNA dihydrouridine synthase activity"/>
    <property type="evidence" value="ECO:0007669"/>
    <property type="project" value="InterPro"/>
</dbReference>
<dbReference type="InterPro" id="IPR001269">
    <property type="entry name" value="DUS_fam"/>
</dbReference>
<dbReference type="InterPro" id="IPR018517">
    <property type="entry name" value="tRNA_hU_synthase_CS"/>
</dbReference>
<dbReference type="GO" id="GO:0050660">
    <property type="term" value="F:flavin adenine dinucleotide binding"/>
    <property type="evidence" value="ECO:0007669"/>
    <property type="project" value="InterPro"/>
</dbReference>
<evidence type="ECO:0000256" key="10">
    <source>
        <dbReference type="ARBA" id="ARBA00048205"/>
    </source>
</evidence>
<dbReference type="RefSeq" id="WP_066761607.1">
    <property type="nucleotide sequence ID" value="NZ_BMIO01000006.1"/>
</dbReference>
<keyword evidence="5 12" id="KW-0288">FMN</keyword>
<comment type="caution">
    <text evidence="16">The sequence shown here is derived from an EMBL/GenBank/DDBJ whole genome shotgun (WGS) entry which is preliminary data.</text>
</comment>
<dbReference type="Proteomes" id="UP000598997">
    <property type="component" value="Unassembled WGS sequence"/>
</dbReference>
<dbReference type="SUPFAM" id="SSF51395">
    <property type="entry name" value="FMN-linked oxidoreductases"/>
    <property type="match status" value="1"/>
</dbReference>
<evidence type="ECO:0000256" key="11">
    <source>
        <dbReference type="ARBA" id="ARBA00048802"/>
    </source>
</evidence>
<keyword evidence="8" id="KW-0694">RNA-binding</keyword>
<dbReference type="OrthoDB" id="9764501at2"/>
<evidence type="ECO:0000256" key="1">
    <source>
        <dbReference type="ARBA" id="ARBA00001917"/>
    </source>
</evidence>
<dbReference type="AlphaFoldDB" id="A0A917DLJ5"/>
<evidence type="ECO:0000256" key="4">
    <source>
        <dbReference type="ARBA" id="ARBA00022630"/>
    </source>
</evidence>
<dbReference type="EC" id="1.3.1.-" evidence="12"/>
<dbReference type="InterPro" id="IPR013785">
    <property type="entry name" value="Aldolase_TIM"/>
</dbReference>
<accession>A0A917DLJ5</accession>
<dbReference type="NCBIfam" id="TIGR00737">
    <property type="entry name" value="nifR3_yhdG"/>
    <property type="match status" value="1"/>
</dbReference>
<evidence type="ECO:0000256" key="5">
    <source>
        <dbReference type="ARBA" id="ARBA00022643"/>
    </source>
</evidence>
<feature type="binding site" evidence="14">
    <location>
        <position position="180"/>
    </location>
    <ligand>
        <name>FMN</name>
        <dbReference type="ChEBI" id="CHEBI:58210"/>
    </ligand>
</feature>
<reference evidence="16 17" key="1">
    <citation type="journal article" date="2014" name="Int. J. Syst. Evol. Microbiol.">
        <title>Complete genome sequence of Corynebacterium casei LMG S-19264T (=DSM 44701T), isolated from a smear-ripened cheese.</title>
        <authorList>
            <consortium name="US DOE Joint Genome Institute (JGI-PGF)"/>
            <person name="Walter F."/>
            <person name="Albersmeier A."/>
            <person name="Kalinowski J."/>
            <person name="Ruckert C."/>
        </authorList>
    </citation>
    <scope>NUCLEOTIDE SEQUENCE [LARGE SCALE GENOMIC DNA]</scope>
    <source>
        <strain evidence="16 17">CGMCC 1.15358</strain>
    </source>
</reference>
<evidence type="ECO:0000313" key="17">
    <source>
        <dbReference type="Proteomes" id="UP000598997"/>
    </source>
</evidence>
<evidence type="ECO:0000256" key="3">
    <source>
        <dbReference type="ARBA" id="ARBA00022555"/>
    </source>
</evidence>
<keyword evidence="17" id="KW-1185">Reference proteome</keyword>
<dbReference type="CDD" id="cd02801">
    <property type="entry name" value="DUS_like_FMN"/>
    <property type="match status" value="1"/>
</dbReference>
<dbReference type="PROSITE" id="PS01136">
    <property type="entry name" value="UPF0034"/>
    <property type="match status" value="1"/>
</dbReference>
<dbReference type="InterPro" id="IPR004652">
    <property type="entry name" value="DusB-like"/>
</dbReference>
<keyword evidence="3" id="KW-0820">tRNA-binding</keyword>
<evidence type="ECO:0000256" key="7">
    <source>
        <dbReference type="ARBA" id="ARBA00022857"/>
    </source>
</evidence>
<comment type="function">
    <text evidence="2 12">Catalyzes the synthesis of 5,6-dihydrouridine (D), a modified base found in the D-loop of most tRNAs, via the reduction of the C5-C6 double bond in target uridines.</text>
</comment>
<evidence type="ECO:0000256" key="13">
    <source>
        <dbReference type="PIRSR" id="PIRSR006621-1"/>
    </source>
</evidence>
<feature type="active site" description="Proton donor" evidence="13">
    <location>
        <position position="111"/>
    </location>
</feature>
<evidence type="ECO:0000256" key="12">
    <source>
        <dbReference type="PIRNR" id="PIRNR006621"/>
    </source>
</evidence>
<evidence type="ECO:0000259" key="15">
    <source>
        <dbReference type="Pfam" id="PF01207"/>
    </source>
</evidence>
<dbReference type="PANTHER" id="PTHR45846:SF1">
    <property type="entry name" value="TRNA-DIHYDROURIDINE(47) SYNTHASE [NAD(P)(+)]-LIKE"/>
    <property type="match status" value="1"/>
</dbReference>
<comment type="catalytic activity">
    <reaction evidence="10">
        <text>a 5,6-dihydrouridine in tRNA + NADP(+) = a uridine in tRNA + NADPH + H(+)</text>
        <dbReference type="Rhea" id="RHEA:23624"/>
        <dbReference type="Rhea" id="RHEA-COMP:13339"/>
        <dbReference type="Rhea" id="RHEA-COMP:13887"/>
        <dbReference type="ChEBI" id="CHEBI:15378"/>
        <dbReference type="ChEBI" id="CHEBI:57783"/>
        <dbReference type="ChEBI" id="CHEBI:58349"/>
        <dbReference type="ChEBI" id="CHEBI:65315"/>
        <dbReference type="ChEBI" id="CHEBI:74443"/>
    </reaction>
</comment>
<keyword evidence="9 12" id="KW-0560">Oxidoreductase</keyword>
<comment type="similarity">
    <text evidence="12">Belongs to the dus family.</text>
</comment>
<organism evidence="16 17">
    <name type="scientific">Croceicoccus pelagius</name>
    <dbReference type="NCBI Taxonomy" id="1703341"/>
    <lineage>
        <taxon>Bacteria</taxon>
        <taxon>Pseudomonadati</taxon>
        <taxon>Pseudomonadota</taxon>
        <taxon>Alphaproteobacteria</taxon>
        <taxon>Sphingomonadales</taxon>
        <taxon>Erythrobacteraceae</taxon>
        <taxon>Croceicoccus</taxon>
    </lineage>
</organism>
<dbReference type="InterPro" id="IPR035587">
    <property type="entry name" value="DUS-like_FMN-bd"/>
</dbReference>
<feature type="binding site" evidence="14">
    <location>
        <position position="150"/>
    </location>
    <ligand>
        <name>FMN</name>
        <dbReference type="ChEBI" id="CHEBI:58210"/>
    </ligand>
</feature>
<dbReference type="GO" id="GO:0000049">
    <property type="term" value="F:tRNA binding"/>
    <property type="evidence" value="ECO:0007669"/>
    <property type="project" value="UniProtKB-KW"/>
</dbReference>
<dbReference type="InterPro" id="IPR024036">
    <property type="entry name" value="tRNA-dHydroUridine_Synthase_C"/>
</dbReference>
<dbReference type="PANTHER" id="PTHR45846">
    <property type="entry name" value="TRNA-DIHYDROURIDINE(47) SYNTHASE [NAD(P)(+)]-LIKE"/>
    <property type="match status" value="1"/>
</dbReference>
<evidence type="ECO:0000256" key="14">
    <source>
        <dbReference type="PIRSR" id="PIRSR006621-2"/>
    </source>
</evidence>
<dbReference type="EMBL" id="BMIO01000006">
    <property type="protein sequence ID" value="GGD47112.1"/>
    <property type="molecule type" value="Genomic_DNA"/>
</dbReference>
<name>A0A917DLJ5_9SPHN</name>
<dbReference type="PIRSF" id="PIRSF006621">
    <property type="entry name" value="Dus"/>
    <property type="match status" value="1"/>
</dbReference>
<comment type="cofactor">
    <cofactor evidence="1 12 14">
        <name>FMN</name>
        <dbReference type="ChEBI" id="CHEBI:58210"/>
    </cofactor>
</comment>
<keyword evidence="14" id="KW-0547">Nucleotide-binding</keyword>
<comment type="catalytic activity">
    <reaction evidence="11">
        <text>a 5,6-dihydrouridine in tRNA + NAD(+) = a uridine in tRNA + NADH + H(+)</text>
        <dbReference type="Rhea" id="RHEA:54452"/>
        <dbReference type="Rhea" id="RHEA-COMP:13339"/>
        <dbReference type="Rhea" id="RHEA-COMP:13887"/>
        <dbReference type="ChEBI" id="CHEBI:15378"/>
        <dbReference type="ChEBI" id="CHEBI:57540"/>
        <dbReference type="ChEBI" id="CHEBI:57945"/>
        <dbReference type="ChEBI" id="CHEBI:65315"/>
        <dbReference type="ChEBI" id="CHEBI:74443"/>
    </reaction>
</comment>
<proteinExistence type="inferred from homology"/>
<feature type="domain" description="DUS-like FMN-binding" evidence="15">
    <location>
        <begin position="24"/>
        <end position="325"/>
    </location>
</feature>
<keyword evidence="6 12" id="KW-0819">tRNA processing</keyword>
<sequence>MQHSKPPKLDPIYIGPVKIDSPVILAPMTGVTDRPFRTLVRRFGSGLNVTEMIASPAMIRETRQSMQKADWDPCEEPVSLQLAGCNPTEMAEAAKLNEDRGAAIIDINMGCPVKKVVNGDAGSALMRDLPLAASLIEATVKAVSVPVTVKMRMGWDHASLNAPELAHIAEDLGAKLITVHGRTRNQMYKGSADWAFVRSVKDAVSLPVIVNGDICGIDDASNALEQSGADGVMIGRGAYGKPWLLGQVMDWLDGAQVRPDPTLAEQYELIIEHYRMMLDHYGEMTGVRMARKHLGWYTKGLPGSAEFRNKVNFVDDVDEVVAMLRDFYAPLIEGEPERRAA</sequence>
<evidence type="ECO:0000256" key="9">
    <source>
        <dbReference type="ARBA" id="ARBA00023002"/>
    </source>
</evidence>
<keyword evidence="4 12" id="KW-0285">Flavoprotein</keyword>
<dbReference type="Gene3D" id="1.10.1200.80">
    <property type="entry name" value="Putative flavin oxidoreducatase, domain 2"/>
    <property type="match status" value="1"/>
</dbReference>